<keyword evidence="1" id="KW-0479">Metal-binding</keyword>
<dbReference type="OrthoDB" id="3360610at2759"/>
<dbReference type="Gene3D" id="3.10.180.10">
    <property type="entry name" value="2,3-Dihydroxybiphenyl 1,2-Dioxygenase, domain 1"/>
    <property type="match status" value="2"/>
</dbReference>
<dbReference type="Proteomes" id="UP000452235">
    <property type="component" value="Unassembled WGS sequence"/>
</dbReference>
<dbReference type="EMBL" id="BLJY01000012">
    <property type="protein sequence ID" value="GFF20456.1"/>
    <property type="molecule type" value="Genomic_DNA"/>
</dbReference>
<dbReference type="GO" id="GO:0005739">
    <property type="term" value="C:mitochondrion"/>
    <property type="evidence" value="ECO:0007669"/>
    <property type="project" value="TreeGrafter"/>
</dbReference>
<dbReference type="PROSITE" id="PS51819">
    <property type="entry name" value="VOC"/>
    <property type="match status" value="1"/>
</dbReference>
<dbReference type="GO" id="GO:0046491">
    <property type="term" value="P:L-methylmalonyl-CoA metabolic process"/>
    <property type="evidence" value="ECO:0007669"/>
    <property type="project" value="TreeGrafter"/>
</dbReference>
<dbReference type="InterPro" id="IPR004360">
    <property type="entry name" value="Glyas_Fos-R_dOase_dom"/>
</dbReference>
<accession>A0A5M3ZAY7</accession>
<reference evidence="2 3" key="1">
    <citation type="submission" date="2020-01" db="EMBL/GenBank/DDBJ databases">
        <title>Aspergillus terreus IFO 6365 whole genome shotgun sequence.</title>
        <authorList>
            <person name="Kanamasa S."/>
            <person name="Takahashi H."/>
        </authorList>
    </citation>
    <scope>NUCLEOTIDE SEQUENCE [LARGE SCALE GENOMIC DNA]</scope>
    <source>
        <strain evidence="2 3">IFO 6365</strain>
    </source>
</reference>
<keyword evidence="3" id="KW-1185">Reference proteome</keyword>
<dbReference type="Pfam" id="PF00903">
    <property type="entry name" value="Glyoxalase"/>
    <property type="match status" value="1"/>
</dbReference>
<dbReference type="SUPFAM" id="SSF54593">
    <property type="entry name" value="Glyoxalase/Bleomycin resistance protein/Dihydroxybiphenyl dioxygenase"/>
    <property type="match status" value="1"/>
</dbReference>
<dbReference type="VEuPathDB" id="FungiDB:ATEG_08239"/>
<evidence type="ECO:0000313" key="3">
    <source>
        <dbReference type="Proteomes" id="UP000452235"/>
    </source>
</evidence>
<dbReference type="CDD" id="cd07267">
    <property type="entry name" value="THT_Oxygenase_N"/>
    <property type="match status" value="1"/>
</dbReference>
<dbReference type="GO" id="GO:0046872">
    <property type="term" value="F:metal ion binding"/>
    <property type="evidence" value="ECO:0007669"/>
    <property type="project" value="UniProtKB-KW"/>
</dbReference>
<evidence type="ECO:0000256" key="1">
    <source>
        <dbReference type="ARBA" id="ARBA00022723"/>
    </source>
</evidence>
<dbReference type="InterPro" id="IPR051785">
    <property type="entry name" value="MMCE/EMCE_epimerase"/>
</dbReference>
<dbReference type="CDD" id="cd07257">
    <property type="entry name" value="THT_oxygenase_C"/>
    <property type="match status" value="1"/>
</dbReference>
<name>A0A5M3ZAY7_ASPTE</name>
<dbReference type="InterPro" id="IPR029068">
    <property type="entry name" value="Glyas_Bleomycin-R_OHBP_Dase"/>
</dbReference>
<dbReference type="PANTHER" id="PTHR43048:SF3">
    <property type="entry name" value="METHYLMALONYL-COA EPIMERASE, MITOCHONDRIAL"/>
    <property type="match status" value="1"/>
</dbReference>
<sequence>MGVKDEPWVKENPDRVKLLGPVCVAYGHPDLERTHTYLTDFGLVESFRKDEAIYYRGYGVQPVAYIAKKTAVPEFLGVYFEAAGLTDLEKATKIPGAGAISDFAGGGKVVQIIDPSGIPFHVVCGLEKREFTPPKENCQPYNFPSPTDDDVEAKPRRGVFHRMKKGIIPVHKLGHCGLIAKDFDISFDFYCHHFNFKPSDVVLGPDGSMMMVFLHVDLGKSYSEHHSFFVAQPQGPLPPGKPHHAAFEVNSIESQFIGHDYLSHKGYTSFWGVGRHIEGSQVFDYWFDLDGFLIEHYTDGDLVNEDTPIGWIKRDPKDGNNWGPALPQIK</sequence>
<dbReference type="AlphaFoldDB" id="A0A5M3ZAY7"/>
<dbReference type="PANTHER" id="PTHR43048">
    <property type="entry name" value="METHYLMALONYL-COA EPIMERASE"/>
    <property type="match status" value="1"/>
</dbReference>
<organism evidence="2 3">
    <name type="scientific">Aspergillus terreus</name>
    <dbReference type="NCBI Taxonomy" id="33178"/>
    <lineage>
        <taxon>Eukaryota</taxon>
        <taxon>Fungi</taxon>
        <taxon>Dikarya</taxon>
        <taxon>Ascomycota</taxon>
        <taxon>Pezizomycotina</taxon>
        <taxon>Eurotiomycetes</taxon>
        <taxon>Eurotiomycetidae</taxon>
        <taxon>Eurotiales</taxon>
        <taxon>Aspergillaceae</taxon>
        <taxon>Aspergillus</taxon>
        <taxon>Aspergillus subgen. Circumdati</taxon>
    </lineage>
</organism>
<proteinExistence type="predicted"/>
<evidence type="ECO:0000313" key="2">
    <source>
        <dbReference type="EMBL" id="GFF20456.1"/>
    </source>
</evidence>
<gene>
    <name evidence="2" type="ORF">ATEIFO6365_0012021200</name>
</gene>
<protein>
    <submittedName>
        <fullName evidence="2">Uncharacterized protein</fullName>
    </submittedName>
</protein>
<dbReference type="GO" id="GO:0004493">
    <property type="term" value="F:methylmalonyl-CoA epimerase activity"/>
    <property type="evidence" value="ECO:0007669"/>
    <property type="project" value="TreeGrafter"/>
</dbReference>
<dbReference type="InterPro" id="IPR037523">
    <property type="entry name" value="VOC_core"/>
</dbReference>
<comment type="caution">
    <text evidence="2">The sequence shown here is derived from an EMBL/GenBank/DDBJ whole genome shotgun (WGS) entry which is preliminary data.</text>
</comment>